<accession>A0A316U2P3</accession>
<dbReference type="OrthoDB" id="1741334at2759"/>
<keyword evidence="9" id="KW-1185">Reference proteome</keyword>
<evidence type="ECO:0000256" key="4">
    <source>
        <dbReference type="ARBA" id="ARBA00023004"/>
    </source>
</evidence>
<dbReference type="STRING" id="1684307.A0A316U2P3"/>
<dbReference type="EMBL" id="KZ819332">
    <property type="protein sequence ID" value="PWN19108.1"/>
    <property type="molecule type" value="Genomic_DNA"/>
</dbReference>
<dbReference type="GO" id="GO:0016226">
    <property type="term" value="P:iron-sulfur cluster assembly"/>
    <property type="evidence" value="ECO:0007669"/>
    <property type="project" value="InterPro"/>
</dbReference>
<protein>
    <submittedName>
        <fullName evidence="8">P-loop containing nucleoside triphosphate hydrolase protein</fullName>
    </submittedName>
</protein>
<keyword evidence="3" id="KW-0067">ATP-binding</keyword>
<dbReference type="InterPro" id="IPR027417">
    <property type="entry name" value="P-loop_NTPase"/>
</dbReference>
<evidence type="ECO:0000256" key="2">
    <source>
        <dbReference type="ARBA" id="ARBA00022741"/>
    </source>
</evidence>
<evidence type="ECO:0000313" key="9">
    <source>
        <dbReference type="Proteomes" id="UP000245942"/>
    </source>
</evidence>
<dbReference type="GO" id="GO:0005524">
    <property type="term" value="F:ATP binding"/>
    <property type="evidence" value="ECO:0007669"/>
    <property type="project" value="UniProtKB-KW"/>
</dbReference>
<gene>
    <name evidence="8" type="ORF">BCV69DRAFT_44608</name>
</gene>
<keyword evidence="4" id="KW-0408">Iron</keyword>
<keyword evidence="2" id="KW-0547">Nucleotide-binding</keyword>
<organism evidence="8 9">
    <name type="scientific">Pseudomicrostroma glucosiphilum</name>
    <dbReference type="NCBI Taxonomy" id="1684307"/>
    <lineage>
        <taxon>Eukaryota</taxon>
        <taxon>Fungi</taxon>
        <taxon>Dikarya</taxon>
        <taxon>Basidiomycota</taxon>
        <taxon>Ustilaginomycotina</taxon>
        <taxon>Exobasidiomycetes</taxon>
        <taxon>Microstromatales</taxon>
        <taxon>Microstromatales incertae sedis</taxon>
        <taxon>Pseudomicrostroma</taxon>
    </lineage>
</organism>
<dbReference type="Proteomes" id="UP000245942">
    <property type="component" value="Unassembled WGS sequence"/>
</dbReference>
<dbReference type="GO" id="GO:0051539">
    <property type="term" value="F:4 iron, 4 sulfur cluster binding"/>
    <property type="evidence" value="ECO:0007669"/>
    <property type="project" value="TreeGrafter"/>
</dbReference>
<evidence type="ECO:0000256" key="6">
    <source>
        <dbReference type="ARBA" id="ARBA00024036"/>
    </source>
</evidence>
<feature type="region of interest" description="Disordered" evidence="7">
    <location>
        <begin position="41"/>
        <end position="75"/>
    </location>
</feature>
<sequence length="372" mass="39571">MASLASAGSSLVRTVLYPSTSSAQHVCQRRALHISLRQCSHENPLGLPRSSDPPRPPKMPQRSRGGPPAKRSLPSVRRVLAVSSCKGGVGKSTVAANLALSLLRSPPEGASRPPRVGLLDLDIFGPSVPKLLGLDRGEMGAEVTKAGALIPLTNHSLPTMSMSYLLPPEQASSPIVWRGLMVQKAVQQLLFDVDWRSGARPQYEGEEGAQEGQLPEREQGEELDVLVIDMPPGTGDVALTLTQLVKIDGAVVVSTPQEVALEDTRKGVEMFSKVGVETTGLILNMAHYIPPPPLPQDPLPLFGPPEPFLKLAASLQLPVLGQIPLEPAVSAGGDSGWPVAVRGEEAGGATRKVFLDVARKVWESLLKSKSQQ</sequence>
<dbReference type="GO" id="GO:0046872">
    <property type="term" value="F:metal ion binding"/>
    <property type="evidence" value="ECO:0007669"/>
    <property type="project" value="UniProtKB-KW"/>
</dbReference>
<dbReference type="RefSeq" id="XP_025346268.1">
    <property type="nucleotide sequence ID" value="XM_025495287.1"/>
</dbReference>
<dbReference type="CDD" id="cd02037">
    <property type="entry name" value="Mrp_NBP35"/>
    <property type="match status" value="1"/>
</dbReference>
<dbReference type="GO" id="GO:0032981">
    <property type="term" value="P:mitochondrial respiratory chain complex I assembly"/>
    <property type="evidence" value="ECO:0007669"/>
    <property type="project" value="TreeGrafter"/>
</dbReference>
<evidence type="ECO:0000256" key="5">
    <source>
        <dbReference type="ARBA" id="ARBA00023014"/>
    </source>
</evidence>
<evidence type="ECO:0000256" key="7">
    <source>
        <dbReference type="SAM" id="MobiDB-lite"/>
    </source>
</evidence>
<evidence type="ECO:0000256" key="3">
    <source>
        <dbReference type="ARBA" id="ARBA00022840"/>
    </source>
</evidence>
<evidence type="ECO:0000313" key="8">
    <source>
        <dbReference type="EMBL" id="PWN19108.1"/>
    </source>
</evidence>
<dbReference type="PANTHER" id="PTHR42961:SF2">
    <property type="entry name" value="IRON-SULFUR PROTEIN NUBPL"/>
    <property type="match status" value="1"/>
</dbReference>
<dbReference type="AlphaFoldDB" id="A0A316U2P3"/>
<proteinExistence type="inferred from homology"/>
<dbReference type="GO" id="GO:0005739">
    <property type="term" value="C:mitochondrion"/>
    <property type="evidence" value="ECO:0007669"/>
    <property type="project" value="TreeGrafter"/>
</dbReference>
<dbReference type="InterPro" id="IPR019591">
    <property type="entry name" value="Mrp/NBP35_ATP-bd"/>
</dbReference>
<evidence type="ECO:0000256" key="1">
    <source>
        <dbReference type="ARBA" id="ARBA00022723"/>
    </source>
</evidence>
<keyword evidence="5" id="KW-0411">Iron-sulfur</keyword>
<reference evidence="8 9" key="1">
    <citation type="journal article" date="2018" name="Mol. Biol. Evol.">
        <title>Broad Genomic Sampling Reveals a Smut Pathogenic Ancestry of the Fungal Clade Ustilaginomycotina.</title>
        <authorList>
            <person name="Kijpornyongpan T."/>
            <person name="Mondo S.J."/>
            <person name="Barry K."/>
            <person name="Sandor L."/>
            <person name="Lee J."/>
            <person name="Lipzen A."/>
            <person name="Pangilinan J."/>
            <person name="LaButti K."/>
            <person name="Hainaut M."/>
            <person name="Henrissat B."/>
            <person name="Grigoriev I.V."/>
            <person name="Spatafora J.W."/>
            <person name="Aime M.C."/>
        </authorList>
    </citation>
    <scope>NUCLEOTIDE SEQUENCE [LARGE SCALE GENOMIC DNA]</scope>
    <source>
        <strain evidence="8 9">MCA 4718</strain>
    </source>
</reference>
<dbReference type="HAMAP" id="MF_02040">
    <property type="entry name" value="Mrp_NBP35"/>
    <property type="match status" value="1"/>
</dbReference>
<dbReference type="Gene3D" id="3.40.50.300">
    <property type="entry name" value="P-loop containing nucleotide triphosphate hydrolases"/>
    <property type="match status" value="1"/>
</dbReference>
<dbReference type="InterPro" id="IPR044304">
    <property type="entry name" value="NUBPL-like"/>
</dbReference>
<dbReference type="Pfam" id="PF10609">
    <property type="entry name" value="ParA"/>
    <property type="match status" value="2"/>
</dbReference>
<dbReference type="PANTHER" id="PTHR42961">
    <property type="entry name" value="IRON-SULFUR PROTEIN NUBPL"/>
    <property type="match status" value="1"/>
</dbReference>
<dbReference type="InterPro" id="IPR033756">
    <property type="entry name" value="YlxH/NBP35"/>
</dbReference>
<dbReference type="GeneID" id="37017021"/>
<dbReference type="GO" id="GO:0016787">
    <property type="term" value="F:hydrolase activity"/>
    <property type="evidence" value="ECO:0007669"/>
    <property type="project" value="UniProtKB-KW"/>
</dbReference>
<comment type="similarity">
    <text evidence="6">Belongs to the Mrp/NBP35 ATP-binding proteins family.</text>
</comment>
<name>A0A316U2P3_9BASI</name>
<dbReference type="GO" id="GO:0140663">
    <property type="term" value="F:ATP-dependent FeS chaperone activity"/>
    <property type="evidence" value="ECO:0007669"/>
    <property type="project" value="InterPro"/>
</dbReference>
<keyword evidence="8" id="KW-0378">Hydrolase</keyword>
<dbReference type="SUPFAM" id="SSF52540">
    <property type="entry name" value="P-loop containing nucleoside triphosphate hydrolases"/>
    <property type="match status" value="1"/>
</dbReference>
<keyword evidence="1" id="KW-0479">Metal-binding</keyword>